<dbReference type="AlphaFoldDB" id="A0AAV5DMW9"/>
<sequence length="615" mass="67322">MLRLRNHLLPAASSLQRVLFLSTAAAYQARFDVENFLITRCGLTPAQALKSSRHLAHLKSPSNPEAVLAFLSDAGFAKADIATAISREPRLLCTKVGETLRPRIGMLRDMGLSVPQISRLTATAPFLFRSRAQMSRLPFHLSLLGSFEKLCSVLGRSWGARLLVQDVERVVKPNLVFLQQCGLPDCEIAKLHLLAPIALLEPESAKEIVVCADKLGVSRKAAMFKHALYAVYLVGPGSVDAKMDSLKKALGCSEADLRIAVRRVPTILTLQLANVSHTVEFLKTEVGLEVEYICRRPPLLAYSTKKRLMPRHCVLKLLKANGLIKKDLDFFNVVGLSETAFTEKYLDPYKDIVPGLTSAYAAAFGDKFFGSSKYWIACELIVLSVHLESITGASDHPFSARQPNNHSECKERKHKDSKVSSKRILKSTTGVSLFKPKPQLIRERVDALASTLKKGTGQHLSSTSGKQEGTGQLTWRVELPDLVAIRTSPSQKPDHLISASPTRLYLSPSLQWRRTGSPAVARELPRSHGLLGCVRAPQRVRAIRRQAAAHELPGGCGLPGGARALRRQAAACRLHGGYGFLDIAQAPLRARALWRQAAARGLPLSSASSSHSPRP</sequence>
<keyword evidence="2" id="KW-0805">Transcription regulation</keyword>
<organism evidence="5 6">
    <name type="scientific">Eleusine coracana subsp. coracana</name>
    <dbReference type="NCBI Taxonomy" id="191504"/>
    <lineage>
        <taxon>Eukaryota</taxon>
        <taxon>Viridiplantae</taxon>
        <taxon>Streptophyta</taxon>
        <taxon>Embryophyta</taxon>
        <taxon>Tracheophyta</taxon>
        <taxon>Spermatophyta</taxon>
        <taxon>Magnoliopsida</taxon>
        <taxon>Liliopsida</taxon>
        <taxon>Poales</taxon>
        <taxon>Poaceae</taxon>
        <taxon>PACMAD clade</taxon>
        <taxon>Chloridoideae</taxon>
        <taxon>Cynodonteae</taxon>
        <taxon>Eleusininae</taxon>
        <taxon>Eleusine</taxon>
    </lineage>
</organism>
<dbReference type="PANTHER" id="PTHR13068:SF39">
    <property type="entry name" value="OS02G0749900 PROTEIN"/>
    <property type="match status" value="1"/>
</dbReference>
<name>A0AAV5DMW9_ELECO</name>
<protein>
    <submittedName>
        <fullName evidence="5">Uncharacterized protein</fullName>
    </submittedName>
</protein>
<dbReference type="Gene3D" id="1.25.70.10">
    <property type="entry name" value="Transcription termination factor 3, mitochondrial"/>
    <property type="match status" value="2"/>
</dbReference>
<dbReference type="Pfam" id="PF02536">
    <property type="entry name" value="mTERF"/>
    <property type="match status" value="1"/>
</dbReference>
<feature type="compositionally biased region" description="Basic residues" evidence="4">
    <location>
        <begin position="412"/>
        <end position="421"/>
    </location>
</feature>
<dbReference type="GO" id="GO:0003676">
    <property type="term" value="F:nucleic acid binding"/>
    <property type="evidence" value="ECO:0007669"/>
    <property type="project" value="InterPro"/>
</dbReference>
<dbReference type="GO" id="GO:0006353">
    <property type="term" value="P:DNA-templated transcription termination"/>
    <property type="evidence" value="ECO:0007669"/>
    <property type="project" value="UniProtKB-KW"/>
</dbReference>
<evidence type="ECO:0000313" key="6">
    <source>
        <dbReference type="Proteomes" id="UP001054889"/>
    </source>
</evidence>
<evidence type="ECO:0000256" key="2">
    <source>
        <dbReference type="ARBA" id="ARBA00022472"/>
    </source>
</evidence>
<dbReference type="FunFam" id="1.25.70.10:FF:000001">
    <property type="entry name" value="Mitochondrial transcription termination factor-like"/>
    <property type="match status" value="1"/>
</dbReference>
<evidence type="ECO:0000256" key="4">
    <source>
        <dbReference type="SAM" id="MobiDB-lite"/>
    </source>
</evidence>
<evidence type="ECO:0000256" key="3">
    <source>
        <dbReference type="ARBA" id="ARBA00022946"/>
    </source>
</evidence>
<evidence type="ECO:0000256" key="1">
    <source>
        <dbReference type="ARBA" id="ARBA00007692"/>
    </source>
</evidence>
<comment type="similarity">
    <text evidence="1">Belongs to the mTERF family.</text>
</comment>
<dbReference type="InterPro" id="IPR038538">
    <property type="entry name" value="MTERF_sf"/>
</dbReference>
<reference evidence="5" key="1">
    <citation type="journal article" date="2018" name="DNA Res.">
        <title>Multiple hybrid de novo genome assembly of finger millet, an orphan allotetraploid crop.</title>
        <authorList>
            <person name="Hatakeyama M."/>
            <person name="Aluri S."/>
            <person name="Balachadran M.T."/>
            <person name="Sivarajan S.R."/>
            <person name="Patrignani A."/>
            <person name="Gruter S."/>
            <person name="Poveda L."/>
            <person name="Shimizu-Inatsugi R."/>
            <person name="Baeten J."/>
            <person name="Francoijs K.J."/>
            <person name="Nataraja K.N."/>
            <person name="Reddy Y.A.N."/>
            <person name="Phadnis S."/>
            <person name="Ravikumar R.L."/>
            <person name="Schlapbach R."/>
            <person name="Sreeman S.M."/>
            <person name="Shimizu K.K."/>
        </authorList>
    </citation>
    <scope>NUCLEOTIDE SEQUENCE</scope>
</reference>
<keyword evidence="2" id="KW-0804">Transcription</keyword>
<accession>A0AAV5DMW9</accession>
<feature type="region of interest" description="Disordered" evidence="4">
    <location>
        <begin position="395"/>
        <end position="421"/>
    </location>
</feature>
<proteinExistence type="inferred from homology"/>
<keyword evidence="6" id="KW-1185">Reference proteome</keyword>
<dbReference type="PANTHER" id="PTHR13068">
    <property type="entry name" value="CGI-12 PROTEIN-RELATED"/>
    <property type="match status" value="1"/>
</dbReference>
<gene>
    <name evidence="5" type="primary">ga29421</name>
    <name evidence="5" type="ORF">PR202_ga29421</name>
</gene>
<dbReference type="EMBL" id="BQKI01000018">
    <property type="protein sequence ID" value="GJN11245.1"/>
    <property type="molecule type" value="Genomic_DNA"/>
</dbReference>
<evidence type="ECO:0000313" key="5">
    <source>
        <dbReference type="EMBL" id="GJN11245.1"/>
    </source>
</evidence>
<keyword evidence="2" id="KW-0806">Transcription termination</keyword>
<reference evidence="5" key="2">
    <citation type="submission" date="2021-12" db="EMBL/GenBank/DDBJ databases">
        <title>Resequencing data analysis of finger millet.</title>
        <authorList>
            <person name="Hatakeyama M."/>
            <person name="Aluri S."/>
            <person name="Balachadran M.T."/>
            <person name="Sivarajan S.R."/>
            <person name="Poveda L."/>
            <person name="Shimizu-Inatsugi R."/>
            <person name="Schlapbach R."/>
            <person name="Sreeman S.M."/>
            <person name="Shimizu K.K."/>
        </authorList>
    </citation>
    <scope>NUCLEOTIDE SEQUENCE</scope>
</reference>
<keyword evidence="3" id="KW-0809">Transit peptide</keyword>
<dbReference type="InterPro" id="IPR003690">
    <property type="entry name" value="MTERF"/>
</dbReference>
<comment type="caution">
    <text evidence="5">The sequence shown here is derived from an EMBL/GenBank/DDBJ whole genome shotgun (WGS) entry which is preliminary data.</text>
</comment>
<dbReference type="Proteomes" id="UP001054889">
    <property type="component" value="Unassembled WGS sequence"/>
</dbReference>
<dbReference type="SMART" id="SM00733">
    <property type="entry name" value="Mterf"/>
    <property type="match status" value="4"/>
</dbReference>